<accession>A0A0F8YMS1</accession>
<feature type="compositionally biased region" description="Low complexity" evidence="1">
    <location>
        <begin position="91"/>
        <end position="102"/>
    </location>
</feature>
<feature type="compositionally biased region" description="Polar residues" evidence="1">
    <location>
        <begin position="12"/>
        <end position="21"/>
    </location>
</feature>
<feature type="region of interest" description="Disordered" evidence="1">
    <location>
        <begin position="1"/>
        <end position="102"/>
    </location>
</feature>
<feature type="non-terminal residue" evidence="2">
    <location>
        <position position="130"/>
    </location>
</feature>
<protein>
    <submittedName>
        <fullName evidence="2">Uncharacterized protein</fullName>
    </submittedName>
</protein>
<reference evidence="2" key="1">
    <citation type="journal article" date="2015" name="Nature">
        <title>Complex archaea that bridge the gap between prokaryotes and eukaryotes.</title>
        <authorList>
            <person name="Spang A."/>
            <person name="Saw J.H."/>
            <person name="Jorgensen S.L."/>
            <person name="Zaremba-Niedzwiedzka K."/>
            <person name="Martijn J."/>
            <person name="Lind A.E."/>
            <person name="van Eijk R."/>
            <person name="Schleper C."/>
            <person name="Guy L."/>
            <person name="Ettema T.J."/>
        </authorList>
    </citation>
    <scope>NUCLEOTIDE SEQUENCE</scope>
</reference>
<dbReference type="AlphaFoldDB" id="A0A0F8YMS1"/>
<organism evidence="2">
    <name type="scientific">marine sediment metagenome</name>
    <dbReference type="NCBI Taxonomy" id="412755"/>
    <lineage>
        <taxon>unclassified sequences</taxon>
        <taxon>metagenomes</taxon>
        <taxon>ecological metagenomes</taxon>
    </lineage>
</organism>
<gene>
    <name evidence="2" type="ORF">LCGC14_3074480</name>
</gene>
<name>A0A0F8YMS1_9ZZZZ</name>
<dbReference type="EMBL" id="LAZR01065488">
    <property type="protein sequence ID" value="KKK55444.1"/>
    <property type="molecule type" value="Genomic_DNA"/>
</dbReference>
<sequence length="130" mass="13185">MADPTIEKTPTAGVSVNQPESGTYGEKSAVKDLKRALPPMDPAGQATPGLEPSAMPQPSPGSPAQAGGRPVNAPPGVPGALFSGGPPTPAEQPNAPSANPQAARITLLEQLASSQEVSETTRSWARIVLE</sequence>
<proteinExistence type="predicted"/>
<evidence type="ECO:0000256" key="1">
    <source>
        <dbReference type="SAM" id="MobiDB-lite"/>
    </source>
</evidence>
<comment type="caution">
    <text evidence="2">The sequence shown here is derived from an EMBL/GenBank/DDBJ whole genome shotgun (WGS) entry which is preliminary data.</text>
</comment>
<evidence type="ECO:0000313" key="2">
    <source>
        <dbReference type="EMBL" id="KKK55444.1"/>
    </source>
</evidence>